<evidence type="ECO:0000256" key="8">
    <source>
        <dbReference type="SAM" id="Phobius"/>
    </source>
</evidence>
<dbReference type="Proteomes" id="UP000193218">
    <property type="component" value="Unassembled WGS sequence"/>
</dbReference>
<feature type="transmembrane region" description="Helical" evidence="8">
    <location>
        <begin position="201"/>
        <end position="223"/>
    </location>
</feature>
<dbReference type="OrthoDB" id="1099at2759"/>
<dbReference type="GO" id="GO:0005886">
    <property type="term" value="C:plasma membrane"/>
    <property type="evidence" value="ECO:0007669"/>
    <property type="project" value="UniProtKB-SubCell"/>
</dbReference>
<evidence type="ECO:0000313" key="10">
    <source>
        <dbReference type="Proteomes" id="UP000193218"/>
    </source>
</evidence>
<accession>A0A1Y1UEX5</accession>
<dbReference type="FunFam" id="1.50.10.150:FF:000004">
    <property type="entry name" value="Malic acid transporter"/>
    <property type="match status" value="1"/>
</dbReference>
<keyword evidence="3" id="KW-0813">Transport</keyword>
<dbReference type="AlphaFoldDB" id="A0A1Y1UEX5"/>
<feature type="transmembrane region" description="Helical" evidence="8">
    <location>
        <begin position="357"/>
        <end position="378"/>
    </location>
</feature>
<dbReference type="InterPro" id="IPR004695">
    <property type="entry name" value="SLAC1/Mae1/Ssu1/TehA"/>
</dbReference>
<evidence type="ECO:0000256" key="2">
    <source>
        <dbReference type="ARBA" id="ARBA00008566"/>
    </source>
</evidence>
<feature type="transmembrane region" description="Helical" evidence="8">
    <location>
        <begin position="167"/>
        <end position="189"/>
    </location>
</feature>
<dbReference type="GeneID" id="33555311"/>
<keyword evidence="7 8" id="KW-0472">Membrane</keyword>
<dbReference type="Gene3D" id="1.50.10.150">
    <property type="entry name" value="Voltage-dependent anion channel"/>
    <property type="match status" value="1"/>
</dbReference>
<dbReference type="STRING" id="4999.A0A1Y1UEX5"/>
<keyword evidence="6 8" id="KW-1133">Transmembrane helix</keyword>
<dbReference type="InterPro" id="IPR038665">
    <property type="entry name" value="Voltage-dep_anion_channel_sf"/>
</dbReference>
<comment type="subcellular location">
    <subcellularLocation>
        <location evidence="1">Cell membrane</location>
        <topology evidence="1">Multi-pass membrane protein</topology>
    </subcellularLocation>
</comment>
<feature type="transmembrane region" description="Helical" evidence="8">
    <location>
        <begin position="100"/>
        <end position="121"/>
    </location>
</feature>
<organism evidence="9 10">
    <name type="scientific">Kockovaella imperatae</name>
    <dbReference type="NCBI Taxonomy" id="4999"/>
    <lineage>
        <taxon>Eukaryota</taxon>
        <taxon>Fungi</taxon>
        <taxon>Dikarya</taxon>
        <taxon>Basidiomycota</taxon>
        <taxon>Agaricomycotina</taxon>
        <taxon>Tremellomycetes</taxon>
        <taxon>Tremellales</taxon>
        <taxon>Cuniculitremaceae</taxon>
        <taxon>Kockovaella</taxon>
    </lineage>
</organism>
<feature type="transmembrane region" description="Helical" evidence="8">
    <location>
        <begin position="20"/>
        <end position="47"/>
    </location>
</feature>
<dbReference type="InterPro" id="IPR051629">
    <property type="entry name" value="Sulfite_efflux_TDT"/>
</dbReference>
<evidence type="ECO:0000256" key="6">
    <source>
        <dbReference type="ARBA" id="ARBA00022989"/>
    </source>
</evidence>
<keyword evidence="4" id="KW-1003">Cell membrane</keyword>
<evidence type="ECO:0000256" key="4">
    <source>
        <dbReference type="ARBA" id="ARBA00022475"/>
    </source>
</evidence>
<comment type="similarity">
    <text evidence="2">Belongs to the tellurite-resistance/dicarboxylate transporter (TDT) family.</text>
</comment>
<protein>
    <submittedName>
        <fullName evidence="9">Voltage-dependent anion channel</fullName>
    </submittedName>
</protein>
<keyword evidence="10" id="KW-1185">Reference proteome</keyword>
<sequence>MSPSSTREKSPSASPKRRSYAEYACLNISPSFFSLNMGTGIASILLYTLPYNAPWLRRIGIVIFILNIVLFILFAILNMIRYVRWRGLFTAVNSHSQAGMSWGCLPMGFVTIINMVALVCVPAFGRKWAHFALVLWWIDVLVSIAANFGMLFMMFTRQTHTTITSAMLLPIVASVVAAASGGVVAQHLMPFDPHLARSTLICAYVIWGTGVPVAMFMITLWIYRLIMEGLPPQSSLPGCFLPLGPCGQGSYGILILGRVARDLGYTYGIAMAPNAPGSTLNIADAIYAGGIVTGLVLWGLGLVWYTLGMAITLDHGLRNLGFFKPKSFTISWTSYTFPIGVWATATTTLAQELDSPAFRVIGTVVSLQVVFQWLYVFLMTCYKAWNGTIYNAVELDKWESRQPPIRWAKKATCRGNPEVCIA</sequence>
<feature type="transmembrane region" description="Helical" evidence="8">
    <location>
        <begin position="133"/>
        <end position="155"/>
    </location>
</feature>
<comment type="caution">
    <text evidence="9">The sequence shown here is derived from an EMBL/GenBank/DDBJ whole genome shotgun (WGS) entry which is preliminary data.</text>
</comment>
<feature type="transmembrane region" description="Helical" evidence="8">
    <location>
        <begin position="285"/>
        <end position="307"/>
    </location>
</feature>
<evidence type="ECO:0000256" key="5">
    <source>
        <dbReference type="ARBA" id="ARBA00022692"/>
    </source>
</evidence>
<feature type="transmembrane region" description="Helical" evidence="8">
    <location>
        <begin position="59"/>
        <end position="80"/>
    </location>
</feature>
<dbReference type="GO" id="GO:0000319">
    <property type="term" value="F:sulfite transmembrane transporter activity"/>
    <property type="evidence" value="ECO:0007669"/>
    <property type="project" value="TreeGrafter"/>
</dbReference>
<proteinExistence type="inferred from homology"/>
<dbReference type="CDD" id="cd09318">
    <property type="entry name" value="TDT_SSU1"/>
    <property type="match status" value="1"/>
</dbReference>
<dbReference type="PANTHER" id="PTHR31686">
    <property type="match status" value="1"/>
</dbReference>
<name>A0A1Y1UEX5_9TREE</name>
<dbReference type="FunCoup" id="A0A1Y1UEX5">
    <property type="interactions" value="42"/>
</dbReference>
<evidence type="ECO:0000313" key="9">
    <source>
        <dbReference type="EMBL" id="ORX36056.1"/>
    </source>
</evidence>
<keyword evidence="5 8" id="KW-0812">Transmembrane</keyword>
<feature type="transmembrane region" description="Helical" evidence="8">
    <location>
        <begin position="328"/>
        <end position="345"/>
    </location>
</feature>
<dbReference type="EMBL" id="NBSH01000009">
    <property type="protein sequence ID" value="ORX36056.1"/>
    <property type="molecule type" value="Genomic_DNA"/>
</dbReference>
<dbReference type="RefSeq" id="XP_021870185.1">
    <property type="nucleotide sequence ID" value="XM_022013503.1"/>
</dbReference>
<evidence type="ECO:0000256" key="1">
    <source>
        <dbReference type="ARBA" id="ARBA00004651"/>
    </source>
</evidence>
<dbReference type="InParanoid" id="A0A1Y1UEX5"/>
<evidence type="ECO:0000256" key="7">
    <source>
        <dbReference type="ARBA" id="ARBA00023136"/>
    </source>
</evidence>
<dbReference type="PANTHER" id="PTHR31686:SF1">
    <property type="entry name" value="SULFITE EFFLUX PUMP SSU1"/>
    <property type="match status" value="1"/>
</dbReference>
<dbReference type="Pfam" id="PF03595">
    <property type="entry name" value="SLAC1"/>
    <property type="match status" value="1"/>
</dbReference>
<reference evidence="9 10" key="1">
    <citation type="submission" date="2017-03" db="EMBL/GenBank/DDBJ databases">
        <title>Widespread Adenine N6-methylation of Active Genes in Fungi.</title>
        <authorList>
            <consortium name="DOE Joint Genome Institute"/>
            <person name="Mondo S.J."/>
            <person name="Dannebaum R.O."/>
            <person name="Kuo R.C."/>
            <person name="Louie K.B."/>
            <person name="Bewick A.J."/>
            <person name="Labutti K."/>
            <person name="Haridas S."/>
            <person name="Kuo A."/>
            <person name="Salamov A."/>
            <person name="Ahrendt S.R."/>
            <person name="Lau R."/>
            <person name="Bowen B.P."/>
            <person name="Lipzen A."/>
            <person name="Sullivan W."/>
            <person name="Andreopoulos W.B."/>
            <person name="Clum A."/>
            <person name="Lindquist E."/>
            <person name="Daum C."/>
            <person name="Northen T.R."/>
            <person name="Ramamoorthy G."/>
            <person name="Schmitz R.J."/>
            <person name="Gryganskyi A."/>
            <person name="Culley D."/>
            <person name="Magnuson J."/>
            <person name="James T.Y."/>
            <person name="O'Malley M.A."/>
            <person name="Stajich J.E."/>
            <person name="Spatafora J.W."/>
            <person name="Visel A."/>
            <person name="Grigoriev I.V."/>
        </authorList>
    </citation>
    <scope>NUCLEOTIDE SEQUENCE [LARGE SCALE GENOMIC DNA]</scope>
    <source>
        <strain evidence="9 10">NRRL Y-17943</strain>
    </source>
</reference>
<gene>
    <name evidence="9" type="ORF">BD324DRAFT_581428</name>
</gene>
<evidence type="ECO:0000256" key="3">
    <source>
        <dbReference type="ARBA" id="ARBA00022448"/>
    </source>
</evidence>